<evidence type="ECO:0000313" key="3">
    <source>
        <dbReference type="Proteomes" id="UP001157418"/>
    </source>
</evidence>
<evidence type="ECO:0000256" key="1">
    <source>
        <dbReference type="SAM" id="MobiDB-lite"/>
    </source>
</evidence>
<evidence type="ECO:0000313" key="2">
    <source>
        <dbReference type="EMBL" id="CAH1421757.1"/>
    </source>
</evidence>
<dbReference type="Proteomes" id="UP001157418">
    <property type="component" value="Unassembled WGS sequence"/>
</dbReference>
<feature type="region of interest" description="Disordered" evidence="1">
    <location>
        <begin position="46"/>
        <end position="80"/>
    </location>
</feature>
<accession>A0AAU9M7Q0</accession>
<gene>
    <name evidence="2" type="ORF">LVIROSA_LOCUS9138</name>
</gene>
<keyword evidence="3" id="KW-1185">Reference proteome</keyword>
<comment type="caution">
    <text evidence="2">The sequence shown here is derived from an EMBL/GenBank/DDBJ whole genome shotgun (WGS) entry which is preliminary data.</text>
</comment>
<name>A0AAU9M7Q0_9ASTR</name>
<dbReference type="AlphaFoldDB" id="A0AAU9M7Q0"/>
<organism evidence="2 3">
    <name type="scientific">Lactuca virosa</name>
    <dbReference type="NCBI Taxonomy" id="75947"/>
    <lineage>
        <taxon>Eukaryota</taxon>
        <taxon>Viridiplantae</taxon>
        <taxon>Streptophyta</taxon>
        <taxon>Embryophyta</taxon>
        <taxon>Tracheophyta</taxon>
        <taxon>Spermatophyta</taxon>
        <taxon>Magnoliopsida</taxon>
        <taxon>eudicotyledons</taxon>
        <taxon>Gunneridae</taxon>
        <taxon>Pentapetalae</taxon>
        <taxon>asterids</taxon>
        <taxon>campanulids</taxon>
        <taxon>Asterales</taxon>
        <taxon>Asteraceae</taxon>
        <taxon>Cichorioideae</taxon>
        <taxon>Cichorieae</taxon>
        <taxon>Lactucinae</taxon>
        <taxon>Lactuca</taxon>
    </lineage>
</organism>
<sequence length="197" mass="22925">MGGRKDFRVMYFAFIRFRGVEDVKALEDRLQSSKFGDFSLHINLSRHKRKSVEKKQDINHHPRQKNFPPPPVSNGMRNQRSYAQDTGGLKVTQPLNNLPITLNSKTLMNEWIDKKTLIGEAHSFDHNGNLPASLLMNEETKYLGGLSIALGFGNSMEARYFLEEKNRWKDWFKWMICADEKELPYVRTAWMKILGHP</sequence>
<protein>
    <submittedName>
        <fullName evidence="2">Uncharacterized protein</fullName>
    </submittedName>
</protein>
<reference evidence="2 3" key="1">
    <citation type="submission" date="2022-01" db="EMBL/GenBank/DDBJ databases">
        <authorList>
            <person name="Xiong W."/>
            <person name="Schranz E."/>
        </authorList>
    </citation>
    <scope>NUCLEOTIDE SEQUENCE [LARGE SCALE GENOMIC DNA]</scope>
</reference>
<proteinExistence type="predicted"/>
<dbReference type="EMBL" id="CAKMRJ010001112">
    <property type="protein sequence ID" value="CAH1421757.1"/>
    <property type="molecule type" value="Genomic_DNA"/>
</dbReference>